<sequence length="695" mass="74237">MFHSEQSPINPRTGVKWAHGDAIRCICGAQVRVGLGGFGNLRLHQRGARHGLALRLRIETAVDALNRQAVSETAARNGGEPSPGGAQLPHRRLVPGPSSVATPQRTQTPQSSATHIIRQLRRAIHGMPDEFKAALSSAPSDGPLAALAEGSGASDSPWEVSAVELTLSRLFGPDVSQETIEGYVQVGSLGLDALATWLRKHVYKRVEDHHLRPLQRMLDAIRLVARRRGFSLPADEDEASPAPASSAHPTVPVAPPQHAVSVAPPPVAPVRRIVPPHTPAGMLLAAHSGRHPILVPMLPQASGPIPGPSRLPIQPNPASGPPPPAPLPSATNDTSARPREAVCPLCGPECGRLKTSTEQVTHMSAHILFDRRVPPGSCAFCLQPPVMGCRFHLRKDRQQIDYALSYCRLMPAHLSYGPASRSIPSSPCSNVPKVCPLCPANAPAVWKYHLQRHIVEVHRVAPDPFGYLFYLSADELRGMRGVLEKAFIRVRRHINEIADFASTVPGPPRPTDVRTPSPPRKLPIPALSSPTKVKSEPVAGPVPTPYPHSGPSTYPPPATLTYIPAPVVPSQGDPDVSMDDAISPLAEELPPLSPIASIGGDHSPLEAGVATLSLVPSSGLQDEPDLQDDELPASEDLRSSPGVAHTPTAAVFPLPTPVSSPEVDKTHLGQKRMRDDEVIETSADDVQSKRPRTTL</sequence>
<feature type="compositionally biased region" description="Pro residues" evidence="1">
    <location>
        <begin position="505"/>
        <end position="522"/>
    </location>
</feature>
<feature type="compositionally biased region" description="Polar residues" evidence="1">
    <location>
        <begin position="99"/>
        <end position="114"/>
    </location>
</feature>
<dbReference type="PANTHER" id="PTHR48148">
    <property type="entry name" value="KERATINOCYTE PROLINE-RICH PROTEIN"/>
    <property type="match status" value="1"/>
</dbReference>
<evidence type="ECO:0000313" key="3">
    <source>
        <dbReference type="Proteomes" id="UP000077266"/>
    </source>
</evidence>
<proteinExistence type="predicted"/>
<dbReference type="EMBL" id="KV425884">
    <property type="protein sequence ID" value="KZW03143.1"/>
    <property type="molecule type" value="Genomic_DNA"/>
</dbReference>
<evidence type="ECO:0000256" key="1">
    <source>
        <dbReference type="SAM" id="MobiDB-lite"/>
    </source>
</evidence>
<accession>A0A165Q678</accession>
<organism evidence="2 3">
    <name type="scientific">Exidia glandulosa HHB12029</name>
    <dbReference type="NCBI Taxonomy" id="1314781"/>
    <lineage>
        <taxon>Eukaryota</taxon>
        <taxon>Fungi</taxon>
        <taxon>Dikarya</taxon>
        <taxon>Basidiomycota</taxon>
        <taxon>Agaricomycotina</taxon>
        <taxon>Agaricomycetes</taxon>
        <taxon>Auriculariales</taxon>
        <taxon>Exidiaceae</taxon>
        <taxon>Exidia</taxon>
    </lineage>
</organism>
<protein>
    <submittedName>
        <fullName evidence="2">Uncharacterized protein</fullName>
    </submittedName>
</protein>
<feature type="compositionally biased region" description="Pro residues" evidence="1">
    <location>
        <begin position="305"/>
        <end position="327"/>
    </location>
</feature>
<feature type="compositionally biased region" description="Basic and acidic residues" evidence="1">
    <location>
        <begin position="662"/>
        <end position="676"/>
    </location>
</feature>
<name>A0A165Q678_EXIGL</name>
<feature type="compositionally biased region" description="Acidic residues" evidence="1">
    <location>
        <begin position="622"/>
        <end position="633"/>
    </location>
</feature>
<reference evidence="2 3" key="1">
    <citation type="journal article" date="2016" name="Mol. Biol. Evol.">
        <title>Comparative Genomics of Early-Diverging Mushroom-Forming Fungi Provides Insights into the Origins of Lignocellulose Decay Capabilities.</title>
        <authorList>
            <person name="Nagy L.G."/>
            <person name="Riley R."/>
            <person name="Tritt A."/>
            <person name="Adam C."/>
            <person name="Daum C."/>
            <person name="Floudas D."/>
            <person name="Sun H."/>
            <person name="Yadav J.S."/>
            <person name="Pangilinan J."/>
            <person name="Larsson K.H."/>
            <person name="Matsuura K."/>
            <person name="Barry K."/>
            <person name="Labutti K."/>
            <person name="Kuo R."/>
            <person name="Ohm R.A."/>
            <person name="Bhattacharya S.S."/>
            <person name="Shirouzu T."/>
            <person name="Yoshinaga Y."/>
            <person name="Martin F.M."/>
            <person name="Grigoriev I.V."/>
            <person name="Hibbett D.S."/>
        </authorList>
    </citation>
    <scope>NUCLEOTIDE SEQUENCE [LARGE SCALE GENOMIC DNA]</scope>
    <source>
        <strain evidence="2 3">HHB12029</strain>
    </source>
</reference>
<feature type="region of interest" description="Disordered" evidence="1">
    <location>
        <begin position="501"/>
        <end position="553"/>
    </location>
</feature>
<dbReference type="PANTHER" id="PTHR48148:SF3">
    <property type="entry name" value="KERATINOCYTE PROLINE-RICH PROTEIN"/>
    <property type="match status" value="1"/>
</dbReference>
<dbReference type="Proteomes" id="UP000077266">
    <property type="component" value="Unassembled WGS sequence"/>
</dbReference>
<evidence type="ECO:0000313" key="2">
    <source>
        <dbReference type="EMBL" id="KZW03143.1"/>
    </source>
</evidence>
<keyword evidence="3" id="KW-1185">Reference proteome</keyword>
<dbReference type="AlphaFoldDB" id="A0A165Q678"/>
<feature type="compositionally biased region" description="Low complexity" evidence="1">
    <location>
        <begin position="240"/>
        <end position="260"/>
    </location>
</feature>
<feature type="region of interest" description="Disordered" evidence="1">
    <location>
        <begin position="298"/>
        <end position="335"/>
    </location>
</feature>
<feature type="compositionally biased region" description="Pro residues" evidence="1">
    <location>
        <begin position="540"/>
        <end position="553"/>
    </location>
</feature>
<dbReference type="InParanoid" id="A0A165Q678"/>
<feature type="region of interest" description="Disordered" evidence="1">
    <location>
        <begin position="70"/>
        <end position="114"/>
    </location>
</feature>
<feature type="region of interest" description="Disordered" evidence="1">
    <location>
        <begin position="616"/>
        <end position="695"/>
    </location>
</feature>
<gene>
    <name evidence="2" type="ORF">EXIGLDRAFT_725617</name>
</gene>
<feature type="region of interest" description="Disordered" evidence="1">
    <location>
        <begin position="233"/>
        <end position="260"/>
    </location>
</feature>
<dbReference type="OrthoDB" id="3241874at2759"/>